<dbReference type="PROSITE" id="PS51806">
    <property type="entry name" value="DOG1"/>
    <property type="match status" value="1"/>
</dbReference>
<protein>
    <submittedName>
        <fullName evidence="2">Transcription factor TGA like domain</fullName>
    </submittedName>
</protein>
<sequence length="352" mass="40721">MYGFPDKRSPHRSNQTKAEIQSLKAHISLKSSSYPSSNPNSLHLLPLTQHPRCTVSREKKRIERIVSKMLKALAIFNRKKNSRPFKDYYNQWFNTLKNKLLPGLRNSIYGSSPALISIHVEMLHHHFQSYYHALDLAASSDVSQVLFPDWRNSLEKPFLWLGDFHPYLFTNLVRSFLDNDSDDEDERNDDSEVLIPCLVDLGDKSVFSEKPWQLASSWKDPPKTLITQIEQIECGMRLMVPSMVTRMRNAQAGFVEKSAQDWLQFREKKEAAKAVVEESVKAEMDEIVCIFLDANRLRRTVLAEIISATTVNQAAQFLEELAQFLIGFRDHELLSEFEQCKTSMSKQCRLRH</sequence>
<evidence type="ECO:0000313" key="3">
    <source>
        <dbReference type="Proteomes" id="UP001163823"/>
    </source>
</evidence>
<dbReference type="Pfam" id="PF14144">
    <property type="entry name" value="DOG1"/>
    <property type="match status" value="1"/>
</dbReference>
<dbReference type="GO" id="GO:0006351">
    <property type="term" value="P:DNA-templated transcription"/>
    <property type="evidence" value="ECO:0007669"/>
    <property type="project" value="InterPro"/>
</dbReference>
<dbReference type="EMBL" id="JARAOO010000014">
    <property type="protein sequence ID" value="KAJ7944771.1"/>
    <property type="molecule type" value="Genomic_DNA"/>
</dbReference>
<accession>A0AAD7P799</accession>
<dbReference type="GO" id="GO:0043565">
    <property type="term" value="F:sequence-specific DNA binding"/>
    <property type="evidence" value="ECO:0007669"/>
    <property type="project" value="InterPro"/>
</dbReference>
<keyword evidence="3" id="KW-1185">Reference proteome</keyword>
<name>A0AAD7P799_QUISA</name>
<dbReference type="Proteomes" id="UP001163823">
    <property type="component" value="Chromosome 14"/>
</dbReference>
<gene>
    <name evidence="2" type="ORF">O6P43_034115</name>
</gene>
<organism evidence="2 3">
    <name type="scientific">Quillaja saponaria</name>
    <name type="common">Soap bark tree</name>
    <dbReference type="NCBI Taxonomy" id="32244"/>
    <lineage>
        <taxon>Eukaryota</taxon>
        <taxon>Viridiplantae</taxon>
        <taxon>Streptophyta</taxon>
        <taxon>Embryophyta</taxon>
        <taxon>Tracheophyta</taxon>
        <taxon>Spermatophyta</taxon>
        <taxon>Magnoliopsida</taxon>
        <taxon>eudicotyledons</taxon>
        <taxon>Gunneridae</taxon>
        <taxon>Pentapetalae</taxon>
        <taxon>rosids</taxon>
        <taxon>fabids</taxon>
        <taxon>Fabales</taxon>
        <taxon>Quillajaceae</taxon>
        <taxon>Quillaja</taxon>
    </lineage>
</organism>
<feature type="domain" description="DOG1" evidence="1">
    <location>
        <begin position="82"/>
        <end position="338"/>
    </location>
</feature>
<proteinExistence type="predicted"/>
<reference evidence="2" key="1">
    <citation type="journal article" date="2023" name="Science">
        <title>Elucidation of the pathway for biosynthesis of saponin adjuvants from the soapbark tree.</title>
        <authorList>
            <person name="Reed J."/>
            <person name="Orme A."/>
            <person name="El-Demerdash A."/>
            <person name="Owen C."/>
            <person name="Martin L.B.B."/>
            <person name="Misra R.C."/>
            <person name="Kikuchi S."/>
            <person name="Rejzek M."/>
            <person name="Martin A.C."/>
            <person name="Harkess A."/>
            <person name="Leebens-Mack J."/>
            <person name="Louveau T."/>
            <person name="Stephenson M.J."/>
            <person name="Osbourn A."/>
        </authorList>
    </citation>
    <scope>NUCLEOTIDE SEQUENCE</scope>
    <source>
        <strain evidence="2">S10</strain>
    </source>
</reference>
<dbReference type="AlphaFoldDB" id="A0AAD7P799"/>
<dbReference type="InterPro" id="IPR051886">
    <property type="entry name" value="Seed_Dev/Stress_Resp_Reg"/>
</dbReference>
<dbReference type="PANTHER" id="PTHR46354">
    <property type="entry name" value="DOG1 DOMAIN-CONTAINING PROTEIN"/>
    <property type="match status" value="1"/>
</dbReference>
<dbReference type="EMBL" id="JARAOO010000014">
    <property type="protein sequence ID" value="KAJ7944770.1"/>
    <property type="molecule type" value="Genomic_DNA"/>
</dbReference>
<dbReference type="InterPro" id="IPR025422">
    <property type="entry name" value="TGA_domain"/>
</dbReference>
<dbReference type="KEGG" id="qsa:O6P43_034115"/>
<dbReference type="PANTHER" id="PTHR46354:SF9">
    <property type="entry name" value="PROTEIN INAPERTURATE POLLEN1"/>
    <property type="match status" value="1"/>
</dbReference>
<evidence type="ECO:0000259" key="1">
    <source>
        <dbReference type="PROSITE" id="PS51806"/>
    </source>
</evidence>
<evidence type="ECO:0000313" key="2">
    <source>
        <dbReference type="EMBL" id="KAJ7944771.1"/>
    </source>
</evidence>
<comment type="caution">
    <text evidence="2">The sequence shown here is derived from an EMBL/GenBank/DDBJ whole genome shotgun (WGS) entry which is preliminary data.</text>
</comment>